<keyword evidence="1" id="KW-0812">Transmembrane</keyword>
<accession>A0ABP8V539</accession>
<feature type="transmembrane region" description="Helical" evidence="1">
    <location>
        <begin position="120"/>
        <end position="142"/>
    </location>
</feature>
<name>A0ABP8V539_9GAMM</name>
<protein>
    <submittedName>
        <fullName evidence="2">DUF805 domain-containing protein</fullName>
    </submittedName>
</protein>
<dbReference type="EMBL" id="BAABFL010000427">
    <property type="protein sequence ID" value="GAA4650911.1"/>
    <property type="molecule type" value="Genomic_DNA"/>
</dbReference>
<feature type="transmembrane region" description="Helical" evidence="1">
    <location>
        <begin position="184"/>
        <end position="205"/>
    </location>
</feature>
<dbReference type="RefSeq" id="WP_345197186.1">
    <property type="nucleotide sequence ID" value="NZ_BAABFL010000427.1"/>
</dbReference>
<feature type="transmembrane region" description="Helical" evidence="1">
    <location>
        <begin position="225"/>
        <end position="247"/>
    </location>
</feature>
<dbReference type="Pfam" id="PF05656">
    <property type="entry name" value="DUF805"/>
    <property type="match status" value="1"/>
</dbReference>
<comment type="caution">
    <text evidence="2">The sequence shown here is derived from an EMBL/GenBank/DDBJ whole genome shotgun (WGS) entry which is preliminary data.</text>
</comment>
<gene>
    <name evidence="2" type="ORF">GCM10023116_31940</name>
</gene>
<evidence type="ECO:0000313" key="3">
    <source>
        <dbReference type="Proteomes" id="UP001500604"/>
    </source>
</evidence>
<dbReference type="Proteomes" id="UP001500604">
    <property type="component" value="Unassembled WGS sequence"/>
</dbReference>
<keyword evidence="1" id="KW-1133">Transmembrane helix</keyword>
<dbReference type="PANTHER" id="PTHR34980:SF3">
    <property type="entry name" value="BLR8105 PROTEIN"/>
    <property type="match status" value="1"/>
</dbReference>
<proteinExistence type="predicted"/>
<keyword evidence="3" id="KW-1185">Reference proteome</keyword>
<dbReference type="InterPro" id="IPR008523">
    <property type="entry name" value="DUF805"/>
</dbReference>
<keyword evidence="1" id="KW-0472">Membrane</keyword>
<dbReference type="PANTHER" id="PTHR34980">
    <property type="entry name" value="INNER MEMBRANE PROTEIN-RELATED-RELATED"/>
    <property type="match status" value="1"/>
</dbReference>
<evidence type="ECO:0000256" key="1">
    <source>
        <dbReference type="SAM" id="Phobius"/>
    </source>
</evidence>
<organism evidence="2 3">
    <name type="scientific">Kistimonas scapharcae</name>
    <dbReference type="NCBI Taxonomy" id="1036133"/>
    <lineage>
        <taxon>Bacteria</taxon>
        <taxon>Pseudomonadati</taxon>
        <taxon>Pseudomonadota</taxon>
        <taxon>Gammaproteobacteria</taxon>
        <taxon>Oceanospirillales</taxon>
        <taxon>Endozoicomonadaceae</taxon>
        <taxon>Kistimonas</taxon>
    </lineage>
</organism>
<sequence>MDTTLYKVVFEGQTHPDQHTEQVKQNFTDLFQAEPPQIERLFSGQPIIVRKNLRQQEARLYEEAITRAGAMCRILIQKPAYTATVLDTLHEIPPWETEQPDAPTTIDAFSSKGRLGRVHFITYTSLCFLLAAVLSSTAWILATGSTSIIPQGAAIITTISTCLLAILACIPLQIRRLHDIGHSGWLSLISLTPLTNIPYFCYIALSPGHRGVNPYGNTTAPPSTVISLLAIVLPLLFIIASMLALVANFSNVQALLQQAYGQPAPPLR</sequence>
<feature type="transmembrane region" description="Helical" evidence="1">
    <location>
        <begin position="148"/>
        <end position="172"/>
    </location>
</feature>
<reference evidence="3" key="1">
    <citation type="journal article" date="2019" name="Int. J. Syst. Evol. Microbiol.">
        <title>The Global Catalogue of Microorganisms (GCM) 10K type strain sequencing project: providing services to taxonomists for standard genome sequencing and annotation.</title>
        <authorList>
            <consortium name="The Broad Institute Genomics Platform"/>
            <consortium name="The Broad Institute Genome Sequencing Center for Infectious Disease"/>
            <person name="Wu L."/>
            <person name="Ma J."/>
        </authorList>
    </citation>
    <scope>NUCLEOTIDE SEQUENCE [LARGE SCALE GENOMIC DNA]</scope>
    <source>
        <strain evidence="3">JCM 17805</strain>
    </source>
</reference>
<evidence type="ECO:0000313" key="2">
    <source>
        <dbReference type="EMBL" id="GAA4650911.1"/>
    </source>
</evidence>